<evidence type="ECO:0000313" key="2">
    <source>
        <dbReference type="Proteomes" id="UP001311730"/>
    </source>
</evidence>
<evidence type="ECO:0000313" key="1">
    <source>
        <dbReference type="EMBL" id="MEB3076382.1"/>
    </source>
</evidence>
<reference evidence="1 2" key="1">
    <citation type="submission" date="2023-12" db="EMBL/GenBank/DDBJ databases">
        <title>Genomic sequences of Capnocytophaga and Parvimonas strains.</title>
        <authorList>
            <person name="Watt R.M."/>
            <person name="Wang M."/>
            <person name="Yang T."/>
            <person name="Tong W.M."/>
        </authorList>
    </citation>
    <scope>NUCLEOTIDE SEQUENCE [LARGE SCALE GENOMIC DNA]</scope>
    <source>
        <strain evidence="1 2">CCUG 13096</strain>
    </source>
</reference>
<evidence type="ECO:0008006" key="3">
    <source>
        <dbReference type="Google" id="ProtNLM"/>
    </source>
</evidence>
<comment type="caution">
    <text evidence="1">The sequence shown here is derived from an EMBL/GenBank/DDBJ whole genome shotgun (WGS) entry which is preliminary data.</text>
</comment>
<keyword evidence="2" id="KW-1185">Reference proteome</keyword>
<dbReference type="EMBL" id="JAYKBW010000019">
    <property type="protein sequence ID" value="MEB3076382.1"/>
    <property type="molecule type" value="Genomic_DNA"/>
</dbReference>
<gene>
    <name evidence="1" type="ORF">VJJ08_13905</name>
</gene>
<dbReference type="Proteomes" id="UP001311730">
    <property type="component" value="Unassembled WGS sequence"/>
</dbReference>
<organism evidence="1 2">
    <name type="scientific">Capnocytophaga gingivalis</name>
    <dbReference type="NCBI Taxonomy" id="1017"/>
    <lineage>
        <taxon>Bacteria</taxon>
        <taxon>Pseudomonadati</taxon>
        <taxon>Bacteroidota</taxon>
        <taxon>Flavobacteriia</taxon>
        <taxon>Flavobacteriales</taxon>
        <taxon>Flavobacteriaceae</taxon>
        <taxon>Capnocytophaga</taxon>
    </lineage>
</organism>
<dbReference type="RefSeq" id="WP_323984368.1">
    <property type="nucleotide sequence ID" value="NZ_JAYKBW010000019.1"/>
</dbReference>
<proteinExistence type="predicted"/>
<protein>
    <recommendedName>
        <fullName evidence="3">Outer membrane protein beta-barrel domain-containing protein</fullName>
    </recommendedName>
</protein>
<name>A0ABU5ZBP2_9FLAO</name>
<accession>A0ABU5ZBP2</accession>
<sequence length="139" mass="15500">MRTLLLLLFFPFLAKGQYIGLRTAYTFTNKAYHYGFAGVSNNSDPFYAGLSYYAGSHVGSHKGTIQFVPEIGAEFYALLLGMGISVNTHAITPRMGLSLTNKYQIQAGYSLPLRNEATFNGFTLSIVINFFGRMTPWKF</sequence>